<reference evidence="2 3" key="1">
    <citation type="submission" date="2018-05" db="EMBL/GenBank/DDBJ databases">
        <title>Genomic Encyclopedia of Type Strains, Phase IV (KMG-IV): sequencing the most valuable type-strain genomes for metagenomic binning, comparative biology and taxonomic classification.</title>
        <authorList>
            <person name="Goeker M."/>
        </authorList>
    </citation>
    <scope>NUCLEOTIDE SEQUENCE [LARGE SCALE GENOMIC DNA]</scope>
    <source>
        <strain evidence="2 3">DSM 24906</strain>
    </source>
</reference>
<accession>A0AA45HJY1</accession>
<protein>
    <submittedName>
        <fullName evidence="2">Uncharacterized protein (DUF39 family)</fullName>
    </submittedName>
</protein>
<evidence type="ECO:0000259" key="1">
    <source>
        <dbReference type="Pfam" id="PF01837"/>
    </source>
</evidence>
<dbReference type="EMBL" id="QGGI01000001">
    <property type="protein sequence ID" value="PWJ96542.1"/>
    <property type="molecule type" value="Genomic_DNA"/>
</dbReference>
<organism evidence="2 3">
    <name type="scientific">Oceanotoga teriensis</name>
    <dbReference type="NCBI Taxonomy" id="515440"/>
    <lineage>
        <taxon>Bacteria</taxon>
        <taxon>Thermotogati</taxon>
        <taxon>Thermotogota</taxon>
        <taxon>Thermotogae</taxon>
        <taxon>Petrotogales</taxon>
        <taxon>Petrotogaceae</taxon>
        <taxon>Oceanotoga</taxon>
    </lineage>
</organism>
<dbReference type="AlphaFoldDB" id="A0AA45HJY1"/>
<evidence type="ECO:0000313" key="2">
    <source>
        <dbReference type="EMBL" id="PWJ96542.1"/>
    </source>
</evidence>
<gene>
    <name evidence="2" type="ORF">C7380_101115</name>
</gene>
<keyword evidence="3" id="KW-1185">Reference proteome</keyword>
<sequence length="377" mass="42203">MRTFDEINNKIKNGEAVVLTAIEVKNLIEKESIDKVFEKVDVVTTATFGPMCSSGAFLNFGHANPPIRMEKTFINNVESYSGIAAVDTYIGVTQESKVNNNYGGAHVIYDLICGKEVEIIASGKGTDCYPRKYIKRKLKLSDLNEAYLFNPRNVYQNYNAAINTSNKKLHTYMGILFENSENINFCTSGEISPLLNDPTYQTIGIGTSIFLAGATGMIVHEGTQFNSDIKRDENKLPVAPAATLAVIGDLKDMDKEYIKPAILKGYGISMFIGIGIPIPVLNKDILKSLAIRNKDIYTNILDYSKENKPTIKRVNYDQLRSGKVEINGKIIKTSSISSLYKSEKICIKLKEKILNKEFYLTKPIRKFNNTKVKEMKK</sequence>
<feature type="domain" description="Homocysteine biosynthesis enzyme sulfur-incorporation" evidence="1">
    <location>
        <begin position="16"/>
        <end position="360"/>
    </location>
</feature>
<dbReference type="Proteomes" id="UP000245921">
    <property type="component" value="Unassembled WGS sequence"/>
</dbReference>
<proteinExistence type="predicted"/>
<dbReference type="Pfam" id="PF01837">
    <property type="entry name" value="HcyBio"/>
    <property type="match status" value="1"/>
</dbReference>
<comment type="caution">
    <text evidence="2">The sequence shown here is derived from an EMBL/GenBank/DDBJ whole genome shotgun (WGS) entry which is preliminary data.</text>
</comment>
<dbReference type="InterPro" id="IPR002708">
    <property type="entry name" value="HcyBio"/>
</dbReference>
<name>A0AA45HJY1_9BACT</name>
<evidence type="ECO:0000313" key="3">
    <source>
        <dbReference type="Proteomes" id="UP000245921"/>
    </source>
</evidence>
<dbReference type="RefSeq" id="WP_109603534.1">
    <property type="nucleotide sequence ID" value="NZ_QGGI01000001.1"/>
</dbReference>